<proteinExistence type="predicted"/>
<comment type="caution">
    <text evidence="1">The sequence shown here is derived from an EMBL/GenBank/DDBJ whole genome shotgun (WGS) entry which is preliminary data.</text>
</comment>
<name>A0A2H0ULC7_9BACT</name>
<evidence type="ECO:0000313" key="1">
    <source>
        <dbReference type="EMBL" id="PIR86476.1"/>
    </source>
</evidence>
<organism evidence="1 2">
    <name type="scientific">Candidatus Kaiserbacteria bacterium CG10_big_fil_rev_8_21_14_0_10_43_70</name>
    <dbReference type="NCBI Taxonomy" id="1974605"/>
    <lineage>
        <taxon>Bacteria</taxon>
        <taxon>Candidatus Kaiseribacteriota</taxon>
    </lineage>
</organism>
<accession>A0A2H0ULC7</accession>
<reference evidence="2" key="1">
    <citation type="submission" date="2017-09" db="EMBL/GenBank/DDBJ databases">
        <title>Depth-based differentiation of microbial function through sediment-hosted aquifers and enrichment of novel symbionts in the deep terrestrial subsurface.</title>
        <authorList>
            <person name="Probst A.J."/>
            <person name="Ladd B."/>
            <person name="Jarett J.K."/>
            <person name="Geller-Mcgrath D.E."/>
            <person name="Sieber C.M.K."/>
            <person name="Emerson J.B."/>
            <person name="Anantharaman K."/>
            <person name="Thomas B.C."/>
            <person name="Malmstrom R."/>
            <person name="Stieglmeier M."/>
            <person name="Klingl A."/>
            <person name="Woyke T."/>
            <person name="Ryan C.M."/>
            <person name="Banfield J.F."/>
        </authorList>
    </citation>
    <scope>NUCLEOTIDE SEQUENCE [LARGE SCALE GENOMIC DNA]</scope>
</reference>
<gene>
    <name evidence="1" type="ORF">COU13_00735</name>
</gene>
<dbReference type="EMBL" id="PFBF01000013">
    <property type="protein sequence ID" value="PIR86476.1"/>
    <property type="molecule type" value="Genomic_DNA"/>
</dbReference>
<dbReference type="Proteomes" id="UP000230706">
    <property type="component" value="Unassembled WGS sequence"/>
</dbReference>
<protein>
    <submittedName>
        <fullName evidence="1">Uncharacterized protein</fullName>
    </submittedName>
</protein>
<sequence>MQNQNTECVYGTAREKLQDLIILLRFSNKAPLDPEGKTEAHNTLKEIEALAERHIPDDHEICRRTIWHTRSEDTWQEVMAYLCYLDARLANKASVNNLEEALDATESAPSGAFPRTMH</sequence>
<evidence type="ECO:0000313" key="2">
    <source>
        <dbReference type="Proteomes" id="UP000230706"/>
    </source>
</evidence>
<dbReference type="AlphaFoldDB" id="A0A2H0ULC7"/>